<dbReference type="RefSeq" id="WP_230202357.1">
    <property type="nucleotide sequence ID" value="NZ_CP092635.1"/>
</dbReference>
<dbReference type="Proteomes" id="UP001215180">
    <property type="component" value="Unassembled WGS sequence"/>
</dbReference>
<dbReference type="InterPro" id="IPR008979">
    <property type="entry name" value="Galactose-bd-like_sf"/>
</dbReference>
<evidence type="ECO:0000313" key="2">
    <source>
        <dbReference type="Proteomes" id="UP001215180"/>
    </source>
</evidence>
<dbReference type="SUPFAM" id="SSF49785">
    <property type="entry name" value="Galactose-binding domain-like"/>
    <property type="match status" value="1"/>
</dbReference>
<gene>
    <name evidence="1" type="ORF">P3S46_19110</name>
</gene>
<name>A0AAW6NSD5_ENTCL</name>
<dbReference type="Pfam" id="PF07828">
    <property type="entry name" value="PA-IL"/>
    <property type="match status" value="1"/>
</dbReference>
<evidence type="ECO:0000313" key="1">
    <source>
        <dbReference type="EMBL" id="MDF3639315.1"/>
    </source>
</evidence>
<accession>A0AAW6NSD5</accession>
<dbReference type="EMBL" id="JARJGR010000851">
    <property type="protein sequence ID" value="MDF3639315.1"/>
    <property type="molecule type" value="Genomic_DNA"/>
</dbReference>
<comment type="caution">
    <text evidence="1">The sequence shown here is derived from an EMBL/GenBank/DDBJ whole genome shotgun (WGS) entry which is preliminary data.</text>
</comment>
<proteinExistence type="predicted"/>
<reference evidence="1" key="1">
    <citation type="submission" date="2023-03" db="EMBL/GenBank/DDBJ databases">
        <title>A Study on Prevalence and Characterization of Enterobacter cloacae strains in China.</title>
        <authorList>
            <person name="Zheng Z."/>
        </authorList>
    </citation>
    <scope>NUCLEOTIDE SEQUENCE</scope>
    <source>
        <strain evidence="1">EC77</strain>
    </source>
</reference>
<organism evidence="1 2">
    <name type="scientific">Enterobacter cloacae</name>
    <dbReference type="NCBI Taxonomy" id="550"/>
    <lineage>
        <taxon>Bacteria</taxon>
        <taxon>Pseudomonadati</taxon>
        <taxon>Pseudomonadota</taxon>
        <taxon>Gammaproteobacteria</taxon>
        <taxon>Enterobacterales</taxon>
        <taxon>Enterobacteriaceae</taxon>
        <taxon>Enterobacter</taxon>
        <taxon>Enterobacter cloacae complex</taxon>
    </lineage>
</organism>
<dbReference type="AlphaFoldDB" id="A0AAW6NSD5"/>
<protein>
    <submittedName>
        <fullName evidence="1">LecA/PA-IL family lectin</fullName>
    </submittedName>
</protein>
<sequence>MLLRILFIQIIRRLAELSDLNHAFRKDYLSMAKFFATLSQESDMSENLIWSGKVDAKNAEGTNTGVALKAGEIITILASGWARNGSENFALTAPQGRIPREGETLTLRNPSLQARIGNENYPVGNHKYRWSVPAEGALTLIFADGKDQYKDNAGEFSVEVYREADISAAAAAPFEDLTNFERDNWNNWQAGPAGHDLYLVDTSTRAVEFITRPNKNHAGEILKKTLTGLTAGHEYTWTVKIARIIGKYEAPKVSLRADGKDISAPLELKQANEWVTLSGKFKATGSQAELAVVSHVSASMGNDFRIKELKIKG</sequence>
<dbReference type="InterPro" id="IPR012905">
    <property type="entry name" value="PA-IL"/>
</dbReference>
<dbReference type="Gene3D" id="2.60.120.430">
    <property type="entry name" value="Galactose-binding lectin"/>
    <property type="match status" value="1"/>
</dbReference>